<evidence type="ECO:0000313" key="1">
    <source>
        <dbReference type="EMBL" id="OMO60560.1"/>
    </source>
</evidence>
<protein>
    <submittedName>
        <fullName evidence="1">Uncharacterized protein</fullName>
    </submittedName>
</protein>
<gene>
    <name evidence="1" type="ORF">COLO4_33814</name>
</gene>
<comment type="caution">
    <text evidence="1">The sequence shown here is derived from an EMBL/GenBank/DDBJ whole genome shotgun (WGS) entry which is preliminary data.</text>
</comment>
<dbReference type="AlphaFoldDB" id="A0A1R3GRE3"/>
<proteinExistence type="predicted"/>
<organism evidence="1 2">
    <name type="scientific">Corchorus olitorius</name>
    <dbReference type="NCBI Taxonomy" id="93759"/>
    <lineage>
        <taxon>Eukaryota</taxon>
        <taxon>Viridiplantae</taxon>
        <taxon>Streptophyta</taxon>
        <taxon>Embryophyta</taxon>
        <taxon>Tracheophyta</taxon>
        <taxon>Spermatophyta</taxon>
        <taxon>Magnoliopsida</taxon>
        <taxon>eudicotyledons</taxon>
        <taxon>Gunneridae</taxon>
        <taxon>Pentapetalae</taxon>
        <taxon>rosids</taxon>
        <taxon>malvids</taxon>
        <taxon>Malvales</taxon>
        <taxon>Malvaceae</taxon>
        <taxon>Grewioideae</taxon>
        <taxon>Apeibeae</taxon>
        <taxon>Corchorus</taxon>
    </lineage>
</organism>
<keyword evidence="2" id="KW-1185">Reference proteome</keyword>
<dbReference type="Proteomes" id="UP000187203">
    <property type="component" value="Unassembled WGS sequence"/>
</dbReference>
<sequence>MRKGGVEKMVHLDHTIGEGKQSKHDIILSKKQLLSVRQVGV</sequence>
<reference evidence="2" key="1">
    <citation type="submission" date="2013-09" db="EMBL/GenBank/DDBJ databases">
        <title>Corchorus olitorius genome sequencing.</title>
        <authorList>
            <person name="Alam M."/>
            <person name="Haque M.S."/>
            <person name="Islam M.S."/>
            <person name="Emdad E.M."/>
            <person name="Islam M.M."/>
            <person name="Ahmed B."/>
            <person name="Halim A."/>
            <person name="Hossen Q.M.M."/>
            <person name="Hossain M.Z."/>
            <person name="Ahmed R."/>
            <person name="Khan M.M."/>
            <person name="Islam R."/>
            <person name="Rashid M.M."/>
            <person name="Khan S.A."/>
            <person name="Rahman M.S."/>
            <person name="Alam M."/>
            <person name="Yahiya A.S."/>
            <person name="Khan M.S."/>
            <person name="Azam M.S."/>
            <person name="Haque T."/>
            <person name="Lashkar M.Z.H."/>
            <person name="Akhand A.I."/>
            <person name="Morshed G."/>
            <person name="Roy S."/>
            <person name="Uddin K.S."/>
            <person name="Rabeya T."/>
            <person name="Hossain A.S."/>
            <person name="Chowdhury A."/>
            <person name="Snigdha A.R."/>
            <person name="Mortoza M.S."/>
            <person name="Matin S.A."/>
            <person name="Hoque S.M.E."/>
            <person name="Islam M.K."/>
            <person name="Roy D.K."/>
            <person name="Haider R."/>
            <person name="Moosa M.M."/>
            <person name="Elias S.M."/>
            <person name="Hasan A.M."/>
            <person name="Jahan S."/>
            <person name="Shafiuddin M."/>
            <person name="Mahmood N."/>
            <person name="Shommy N.S."/>
        </authorList>
    </citation>
    <scope>NUCLEOTIDE SEQUENCE [LARGE SCALE GENOMIC DNA]</scope>
    <source>
        <strain evidence="2">cv. O-4</strain>
    </source>
</reference>
<name>A0A1R3GRE3_9ROSI</name>
<dbReference type="EMBL" id="AWUE01021876">
    <property type="protein sequence ID" value="OMO60560.1"/>
    <property type="molecule type" value="Genomic_DNA"/>
</dbReference>
<accession>A0A1R3GRE3</accession>
<evidence type="ECO:0000313" key="2">
    <source>
        <dbReference type="Proteomes" id="UP000187203"/>
    </source>
</evidence>